<dbReference type="SUPFAM" id="SSF117281">
    <property type="entry name" value="Kelch motif"/>
    <property type="match status" value="1"/>
</dbReference>
<dbReference type="NCBIfam" id="NF010730">
    <property type="entry name" value="PRK14131.1"/>
    <property type="match status" value="1"/>
</dbReference>
<keyword evidence="5" id="KW-1185">Reference proteome</keyword>
<dbReference type="Proteomes" id="UP001156702">
    <property type="component" value="Unassembled WGS sequence"/>
</dbReference>
<gene>
    <name evidence="4" type="primary">nanM</name>
    <name evidence="4" type="ORF">GCM10007923_44840</name>
</gene>
<keyword evidence="3" id="KW-0732">Signal</keyword>
<comment type="caution">
    <text evidence="4">The sequence shown here is derived from an EMBL/GenBank/DDBJ whole genome shotgun (WGS) entry which is preliminary data.</text>
</comment>
<dbReference type="InterPro" id="IPR056734">
    <property type="entry name" value="NANM"/>
</dbReference>
<keyword evidence="2" id="KW-0677">Repeat</keyword>
<dbReference type="EMBL" id="BSOP01000036">
    <property type="protein sequence ID" value="GLR53269.1"/>
    <property type="molecule type" value="Genomic_DNA"/>
</dbReference>
<dbReference type="Gene3D" id="2.120.10.80">
    <property type="entry name" value="Kelch-type beta propeller"/>
    <property type="match status" value="2"/>
</dbReference>
<evidence type="ECO:0000256" key="2">
    <source>
        <dbReference type="ARBA" id="ARBA00022737"/>
    </source>
</evidence>
<name>A0ABQ5ZND3_9HYPH</name>
<evidence type="ECO:0000256" key="1">
    <source>
        <dbReference type="ARBA" id="ARBA00022441"/>
    </source>
</evidence>
<feature type="chain" id="PRO_5046067189" evidence="3">
    <location>
        <begin position="27"/>
        <end position="388"/>
    </location>
</feature>
<organism evidence="4 5">
    <name type="scientific">Shinella yambaruensis</name>
    <dbReference type="NCBI Taxonomy" id="415996"/>
    <lineage>
        <taxon>Bacteria</taxon>
        <taxon>Pseudomonadati</taxon>
        <taxon>Pseudomonadota</taxon>
        <taxon>Alphaproteobacteria</taxon>
        <taxon>Hyphomicrobiales</taxon>
        <taxon>Rhizobiaceae</taxon>
        <taxon>Shinella</taxon>
    </lineage>
</organism>
<dbReference type="InterPro" id="IPR015915">
    <property type="entry name" value="Kelch-typ_b-propeller"/>
</dbReference>
<protein>
    <submittedName>
        <fullName evidence="4">N-acetylneuraminate epimerase</fullName>
    </submittedName>
</protein>
<dbReference type="RefSeq" id="WP_244766900.1">
    <property type="nucleotide sequence ID" value="NZ_BSOP01000036.1"/>
</dbReference>
<reference evidence="5" key="1">
    <citation type="journal article" date="2019" name="Int. J. Syst. Evol. Microbiol.">
        <title>The Global Catalogue of Microorganisms (GCM) 10K type strain sequencing project: providing services to taxonomists for standard genome sequencing and annotation.</title>
        <authorList>
            <consortium name="The Broad Institute Genomics Platform"/>
            <consortium name="The Broad Institute Genome Sequencing Center for Infectious Disease"/>
            <person name="Wu L."/>
            <person name="Ma J."/>
        </authorList>
    </citation>
    <scope>NUCLEOTIDE SEQUENCE [LARGE SCALE GENOMIC DNA]</scope>
    <source>
        <strain evidence="5">NBRC 102122</strain>
    </source>
</reference>
<feature type="signal peptide" evidence="3">
    <location>
        <begin position="1"/>
        <end position="26"/>
    </location>
</feature>
<keyword evidence="1" id="KW-0880">Kelch repeat</keyword>
<evidence type="ECO:0000313" key="5">
    <source>
        <dbReference type="Proteomes" id="UP001156702"/>
    </source>
</evidence>
<dbReference type="NCBIfam" id="TIGR03547">
    <property type="entry name" value="muta_rot_YjhT"/>
    <property type="match status" value="1"/>
</dbReference>
<accession>A0ABQ5ZND3</accession>
<proteinExistence type="predicted"/>
<dbReference type="Pfam" id="PF24996">
    <property type="entry name" value="NANM"/>
    <property type="match status" value="1"/>
</dbReference>
<dbReference type="InterPro" id="IPR019936">
    <property type="entry name" value="NanM_proteobact"/>
</dbReference>
<evidence type="ECO:0000313" key="4">
    <source>
        <dbReference type="EMBL" id="GLR53269.1"/>
    </source>
</evidence>
<sequence>MPVSMPTRSLRAGLAVLALSTGAAMAAETWPDLPAPVKNGVAARVGDMAFVGLGSAGTDLYALDLSAPAAGWQKRAPFIGPVTNGAAVAVSATTIYLFSGNGKAAENARSPIIFDTVYAYDTQSDRWSKRDTKTPVGLSGAKAVSLGDGRIVLVGGYNKALFDTYLAETGAIDKEADPEGFRALVASYMGMEPKAYRWNDKLLVYDPAANRWGSLGDNPYLPNCDPALVAEGDGRFLVMSGEIKPGLRTPEVKRVEIKGASAVWTKLADLPPVLSGQRQEGVAGAYAGIVGGDVLLAGGTNFPGARANAQAGRWFAHDGLKKGWRDEVYVLGGTSWKLAGRLPRGLAYGASFAVPGGLLIAGGEDGDGMPRADVFLLRWDGRGTSIEN</sequence>
<evidence type="ECO:0000256" key="3">
    <source>
        <dbReference type="SAM" id="SignalP"/>
    </source>
</evidence>